<dbReference type="Gene3D" id="1.20.1640.10">
    <property type="entry name" value="Multidrug efflux transporter AcrB transmembrane domain"/>
    <property type="match status" value="2"/>
</dbReference>
<feature type="transmembrane region" description="Helical" evidence="6">
    <location>
        <begin position="891"/>
        <end position="914"/>
    </location>
</feature>
<feature type="transmembrane region" description="Helical" evidence="6">
    <location>
        <begin position="238"/>
        <end position="258"/>
    </location>
</feature>
<sequence length="949" mass="107274">MKKLEEYIVRYAWPIFIVTIAITIIFGIQFRNIRFEDDFTKYVPESDPQVSFYNSLEDKFSSFQKKSMIIALEFDDLFTPESLNTLEQIVNAVEKVSEVRTVSALTNMPKIIPTEEGFNVKEVVEILPQTIEEAQDLKSDLQDDELIWGKMVTEDGKATIVSISFFSTVDEYKAIDAVQKVVDPLKGNAQKVTYFGLPVITREMGNDARQTMVRLTPIAALIILLILYWGFRTFQGVILPIFVALFSSIWILGFSVVLNRPMTMISAVIPIMMVALVSAYGVHFMNRYYDFRHQLNGNEVIKSTLNWVLVPIFLSAITTLGGFFSLMTAQFKPVADFGLYAGLGVFFGFLLATFSLAAFLTIFRPKKAPTHFSKVDVRNSNSLINKILNFIYKSVTHRKKAVVIGTIIAIVILGLGIPRINIETTVKASMGPNHPITILLEYFKNRFGGSDYNYVYLETEDVKNPFILREMVRISKYSEQFYAFKDSSSIADFIMNLNEAVEGPGYKAIPDSIDKIGNLWLYAQGNSYIEGRINKDENASIVECRAEESTSQILNEEVQHMIQFLESRPHTVRVVPIDEPGAQEYLAETIVNDLEIFLNQSFLTREEVKNTVMSIVKKPDSEFIQLDTETAEKTAKGASLEIEDLGLTVSDVAQTLQSWFTDNQSVSLDQALVRDFEFDEGTAEYLADILSYSIEQVGKREKMNFLKSEVEQIVGNPLSDEYQFIFYQVLDSQVYIPDEEGDITVSYRLTGSPIINDTINSRLFTEQQRSMIVAFAVIFLLVWLQLKNFKRSVFAYIPLALTVYTSFGIMGLFKIPLNVATLMVASIAIGAGIDYTIHFIYRWNRELEIDPKNALFNTVTSTGRGMILNSLAVSCGTYVMALGPISMMRSFGALMATILLLAVVYTLFLLPLLLSICDRKLFLCEENNHHSPVKKEKSPLKKNKGAKRK</sequence>
<comment type="subcellular location">
    <subcellularLocation>
        <location evidence="1">Cell membrane</location>
        <topology evidence="1">Multi-pass membrane protein</topology>
    </subcellularLocation>
</comment>
<feature type="transmembrane region" description="Helical" evidence="6">
    <location>
        <begin position="12"/>
        <end position="30"/>
    </location>
</feature>
<organism evidence="8 9">
    <name type="scientific">Atribacter laminatus</name>
    <dbReference type="NCBI Taxonomy" id="2847778"/>
    <lineage>
        <taxon>Bacteria</taxon>
        <taxon>Pseudomonadati</taxon>
        <taxon>Atribacterota</taxon>
        <taxon>Atribacteria</taxon>
        <taxon>Atribacterales</taxon>
        <taxon>Atribacteraceae</taxon>
        <taxon>Atribacter</taxon>
    </lineage>
</organism>
<feature type="transmembrane region" description="Helical" evidence="6">
    <location>
        <begin position="862"/>
        <end position="885"/>
    </location>
</feature>
<proteinExistence type="predicted"/>
<dbReference type="PANTHER" id="PTHR33406:SF13">
    <property type="entry name" value="MEMBRANE PROTEIN YDFJ"/>
    <property type="match status" value="1"/>
</dbReference>
<evidence type="ECO:0000313" key="8">
    <source>
        <dbReference type="EMBL" id="QPM68897.1"/>
    </source>
</evidence>
<dbReference type="SUPFAM" id="SSF82866">
    <property type="entry name" value="Multidrug efflux transporter AcrB transmembrane domain"/>
    <property type="match status" value="2"/>
</dbReference>
<reference evidence="8 9" key="1">
    <citation type="journal article" date="2021" name="Nat. Commun.">
        <title>Isolation of a member of the candidate phylum Atribacteria reveals a unique cell membrane structure.</title>
        <authorList>
            <person name="Taiki K."/>
            <person name="Nobu M.K."/>
            <person name="Kusada H."/>
            <person name="Meng X.-Y."/>
            <person name="Hosoki N."/>
            <person name="Uematsu K."/>
            <person name="Yoshioka H."/>
            <person name="Kamagata Y."/>
            <person name="Tamaki H."/>
        </authorList>
    </citation>
    <scope>NUCLEOTIDE SEQUENCE [LARGE SCALE GENOMIC DNA]</scope>
    <source>
        <strain evidence="8 9">RT761</strain>
    </source>
</reference>
<feature type="domain" description="SSD" evidence="7">
    <location>
        <begin position="792"/>
        <end position="916"/>
    </location>
</feature>
<feature type="transmembrane region" description="Helical" evidence="6">
    <location>
        <begin position="401"/>
        <end position="420"/>
    </location>
</feature>
<evidence type="ECO:0000259" key="7">
    <source>
        <dbReference type="PROSITE" id="PS50156"/>
    </source>
</evidence>
<keyword evidence="4 6" id="KW-1133">Transmembrane helix</keyword>
<evidence type="ECO:0000256" key="2">
    <source>
        <dbReference type="ARBA" id="ARBA00022475"/>
    </source>
</evidence>
<feature type="transmembrane region" description="Helical" evidence="6">
    <location>
        <begin position="770"/>
        <end position="786"/>
    </location>
</feature>
<dbReference type="PANTHER" id="PTHR33406">
    <property type="entry name" value="MEMBRANE PROTEIN MJ1562-RELATED"/>
    <property type="match status" value="1"/>
</dbReference>
<feature type="transmembrane region" description="Helical" evidence="6">
    <location>
        <begin position="212"/>
        <end position="231"/>
    </location>
</feature>
<dbReference type="RefSeq" id="WP_218111388.1">
    <property type="nucleotide sequence ID" value="NZ_CP065383.1"/>
</dbReference>
<feature type="domain" description="SSD" evidence="7">
    <location>
        <begin position="238"/>
        <end position="362"/>
    </location>
</feature>
<evidence type="ECO:0000313" key="9">
    <source>
        <dbReference type="Proteomes" id="UP000594463"/>
    </source>
</evidence>
<feature type="transmembrane region" description="Helical" evidence="6">
    <location>
        <begin position="819"/>
        <end position="841"/>
    </location>
</feature>
<evidence type="ECO:0000256" key="1">
    <source>
        <dbReference type="ARBA" id="ARBA00004651"/>
    </source>
</evidence>
<evidence type="ECO:0000256" key="3">
    <source>
        <dbReference type="ARBA" id="ARBA00022692"/>
    </source>
</evidence>
<protein>
    <submittedName>
        <fullName evidence="8">Multidrug resistance protein MdtC</fullName>
    </submittedName>
</protein>
<dbReference type="PROSITE" id="PS50156">
    <property type="entry name" value="SSD"/>
    <property type="match status" value="2"/>
</dbReference>
<accession>A0A7T1F3I1</accession>
<feature type="transmembrane region" description="Helical" evidence="6">
    <location>
        <begin position="305"/>
        <end position="327"/>
    </location>
</feature>
<name>A0A7T1F3I1_ATRLM</name>
<dbReference type="AlphaFoldDB" id="A0A7T1F3I1"/>
<feature type="transmembrane region" description="Helical" evidence="6">
    <location>
        <begin position="339"/>
        <end position="363"/>
    </location>
</feature>
<dbReference type="Pfam" id="PF03176">
    <property type="entry name" value="MMPL"/>
    <property type="match status" value="2"/>
</dbReference>
<keyword evidence="9" id="KW-1185">Reference proteome</keyword>
<keyword evidence="2" id="KW-1003">Cell membrane</keyword>
<gene>
    <name evidence="8" type="primary">mdtC</name>
    <name evidence="8" type="ORF">RT761_02124</name>
</gene>
<evidence type="ECO:0000256" key="4">
    <source>
        <dbReference type="ARBA" id="ARBA00022989"/>
    </source>
</evidence>
<dbReference type="Proteomes" id="UP000594463">
    <property type="component" value="Chromosome"/>
</dbReference>
<dbReference type="KEGG" id="alam:RT761_02124"/>
<evidence type="ECO:0000256" key="6">
    <source>
        <dbReference type="SAM" id="Phobius"/>
    </source>
</evidence>
<feature type="transmembrane region" description="Helical" evidence="6">
    <location>
        <begin position="793"/>
        <end position="813"/>
    </location>
</feature>
<keyword evidence="5 6" id="KW-0472">Membrane</keyword>
<dbReference type="EMBL" id="CP065383">
    <property type="protein sequence ID" value="QPM68897.1"/>
    <property type="molecule type" value="Genomic_DNA"/>
</dbReference>
<dbReference type="InterPro" id="IPR004869">
    <property type="entry name" value="MMPL_dom"/>
</dbReference>
<keyword evidence="3 6" id="KW-0812">Transmembrane</keyword>
<feature type="transmembrane region" description="Helical" evidence="6">
    <location>
        <begin position="264"/>
        <end position="284"/>
    </location>
</feature>
<evidence type="ECO:0000256" key="5">
    <source>
        <dbReference type="ARBA" id="ARBA00023136"/>
    </source>
</evidence>
<dbReference type="InterPro" id="IPR050545">
    <property type="entry name" value="Mycobact_MmpL"/>
</dbReference>
<dbReference type="InterPro" id="IPR000731">
    <property type="entry name" value="SSD"/>
</dbReference>
<dbReference type="GO" id="GO:0005886">
    <property type="term" value="C:plasma membrane"/>
    <property type="evidence" value="ECO:0007669"/>
    <property type="project" value="UniProtKB-SubCell"/>
</dbReference>